<keyword evidence="4" id="KW-0274">FAD</keyword>
<evidence type="ECO:0000256" key="1">
    <source>
        <dbReference type="ARBA" id="ARBA00001974"/>
    </source>
</evidence>
<sequence>MDLALSTEETELEAAAAALLAKESPAERVRAAEGTGFDPVLWKALRGLGVPGLAAGPGAATALQLTLITEQAGRALASAPVVETLAAARVLAACGGPDAAELLRECEAGSVATLALRPVSGGRAALVPAGSVADVVLYHDGLALRAAQAVPPPIAPNLGCLPLADRFLPDGPGLPALAGGERAVALFEDGRRDWQLLTAAQLVGVAARALELGVGYVREREVFGRPVATFQTVAHRLADHATGVDGARLLVREAACAVDAGDPRGAALTAMAFCFAGELAVAVAGDSLHFHGGYGFSREYDIQLYYRRAQALPLVWGSLQREYQRLADLLHGPAAGKDASA</sequence>
<dbReference type="Proteomes" id="UP000272400">
    <property type="component" value="Unassembled WGS sequence"/>
</dbReference>
<evidence type="ECO:0000313" key="8">
    <source>
        <dbReference type="Proteomes" id="UP000272400"/>
    </source>
</evidence>
<dbReference type="Pfam" id="PF00441">
    <property type="entry name" value="Acyl-CoA_dh_1"/>
    <property type="match status" value="1"/>
</dbReference>
<dbReference type="PANTHER" id="PTHR43884">
    <property type="entry name" value="ACYL-COA DEHYDROGENASE"/>
    <property type="match status" value="1"/>
</dbReference>
<dbReference type="InterPro" id="IPR009075">
    <property type="entry name" value="AcylCo_DH/oxidase_C"/>
</dbReference>
<dbReference type="EMBL" id="RJKE01000001">
    <property type="protein sequence ID" value="ROO85178.1"/>
    <property type="molecule type" value="Genomic_DNA"/>
</dbReference>
<keyword evidence="5" id="KW-0560">Oxidoreductase</keyword>
<keyword evidence="3" id="KW-0285">Flavoprotein</keyword>
<reference evidence="7 8" key="1">
    <citation type="submission" date="2018-11" db="EMBL/GenBank/DDBJ databases">
        <title>Sequencing the genomes of 1000 actinobacteria strains.</title>
        <authorList>
            <person name="Klenk H.-P."/>
        </authorList>
    </citation>
    <scope>NUCLEOTIDE SEQUENCE [LARGE SCALE GENOMIC DNA]</scope>
    <source>
        <strain evidence="7 8">DSM 44254</strain>
    </source>
</reference>
<evidence type="ECO:0000256" key="3">
    <source>
        <dbReference type="ARBA" id="ARBA00022630"/>
    </source>
</evidence>
<gene>
    <name evidence="7" type="ORF">EDD29_2718</name>
</gene>
<dbReference type="GO" id="GO:0003995">
    <property type="term" value="F:acyl-CoA dehydrogenase activity"/>
    <property type="evidence" value="ECO:0007669"/>
    <property type="project" value="TreeGrafter"/>
</dbReference>
<dbReference type="InterPro" id="IPR037069">
    <property type="entry name" value="AcylCoA_DH/ox_N_sf"/>
</dbReference>
<dbReference type="InterPro" id="IPR009100">
    <property type="entry name" value="AcylCoA_DH/oxidase_NM_dom_sf"/>
</dbReference>
<evidence type="ECO:0000313" key="7">
    <source>
        <dbReference type="EMBL" id="ROO85178.1"/>
    </source>
</evidence>
<organism evidence="7 8">
    <name type="scientific">Actinocorallia herbida</name>
    <dbReference type="NCBI Taxonomy" id="58109"/>
    <lineage>
        <taxon>Bacteria</taxon>
        <taxon>Bacillati</taxon>
        <taxon>Actinomycetota</taxon>
        <taxon>Actinomycetes</taxon>
        <taxon>Streptosporangiales</taxon>
        <taxon>Thermomonosporaceae</taxon>
        <taxon>Actinocorallia</taxon>
    </lineage>
</organism>
<evidence type="ECO:0000259" key="6">
    <source>
        <dbReference type="Pfam" id="PF00441"/>
    </source>
</evidence>
<dbReference type="AlphaFoldDB" id="A0A3N1CWT8"/>
<dbReference type="SUPFAM" id="SSF47203">
    <property type="entry name" value="Acyl-CoA dehydrogenase C-terminal domain-like"/>
    <property type="match status" value="1"/>
</dbReference>
<evidence type="ECO:0000256" key="2">
    <source>
        <dbReference type="ARBA" id="ARBA00009347"/>
    </source>
</evidence>
<dbReference type="Gene3D" id="1.10.540.10">
    <property type="entry name" value="Acyl-CoA dehydrogenase/oxidase, N-terminal domain"/>
    <property type="match status" value="1"/>
</dbReference>
<comment type="similarity">
    <text evidence="2">Belongs to the acyl-CoA dehydrogenase family.</text>
</comment>
<dbReference type="RefSeq" id="WP_123664712.1">
    <property type="nucleotide sequence ID" value="NZ_RJKE01000001.1"/>
</dbReference>
<evidence type="ECO:0000256" key="4">
    <source>
        <dbReference type="ARBA" id="ARBA00022827"/>
    </source>
</evidence>
<dbReference type="PANTHER" id="PTHR43884:SF20">
    <property type="entry name" value="ACYL-COA DEHYDROGENASE FADE28"/>
    <property type="match status" value="1"/>
</dbReference>
<dbReference type="InterPro" id="IPR036250">
    <property type="entry name" value="AcylCo_DH-like_C"/>
</dbReference>
<accession>A0A3N1CWT8</accession>
<comment type="cofactor">
    <cofactor evidence="1">
        <name>FAD</name>
        <dbReference type="ChEBI" id="CHEBI:57692"/>
    </cofactor>
</comment>
<keyword evidence="8" id="KW-1185">Reference proteome</keyword>
<comment type="caution">
    <text evidence="7">The sequence shown here is derived from an EMBL/GenBank/DDBJ whole genome shotgun (WGS) entry which is preliminary data.</text>
</comment>
<proteinExistence type="inferred from homology"/>
<dbReference type="SUPFAM" id="SSF56645">
    <property type="entry name" value="Acyl-CoA dehydrogenase NM domain-like"/>
    <property type="match status" value="1"/>
</dbReference>
<dbReference type="Gene3D" id="1.20.140.10">
    <property type="entry name" value="Butyryl-CoA Dehydrogenase, subunit A, domain 3"/>
    <property type="match status" value="1"/>
</dbReference>
<feature type="domain" description="Acyl-CoA dehydrogenase/oxidase C-terminal" evidence="6">
    <location>
        <begin position="196"/>
        <end position="320"/>
    </location>
</feature>
<name>A0A3N1CWT8_9ACTN</name>
<dbReference type="GO" id="GO:0050660">
    <property type="term" value="F:flavin adenine dinucleotide binding"/>
    <property type="evidence" value="ECO:0007669"/>
    <property type="project" value="InterPro"/>
</dbReference>
<protein>
    <submittedName>
        <fullName evidence="7">Acyl-CoA dehydrogenase-like protein</fullName>
    </submittedName>
</protein>
<evidence type="ECO:0000256" key="5">
    <source>
        <dbReference type="ARBA" id="ARBA00023002"/>
    </source>
</evidence>
<dbReference type="OrthoDB" id="3459196at2"/>